<sequence>MLAIISVSCCGCKHSYLLAKFYVVFVDFSSNIGRSAI</sequence>
<dbReference type="EMBL" id="GBRH01241530">
    <property type="protein sequence ID" value="JAD56365.1"/>
    <property type="molecule type" value="Transcribed_RNA"/>
</dbReference>
<evidence type="ECO:0000313" key="1">
    <source>
        <dbReference type="EMBL" id="JAD56365.1"/>
    </source>
</evidence>
<dbReference type="AlphaFoldDB" id="A0A0A9B5A8"/>
<accession>A0A0A9B5A8</accession>
<reference evidence="1" key="2">
    <citation type="journal article" date="2015" name="Data Brief">
        <title>Shoot transcriptome of the giant reed, Arundo donax.</title>
        <authorList>
            <person name="Barrero R.A."/>
            <person name="Guerrero F.D."/>
            <person name="Moolhuijzen P."/>
            <person name="Goolsby J.A."/>
            <person name="Tidwell J."/>
            <person name="Bellgard S.E."/>
            <person name="Bellgard M.I."/>
        </authorList>
    </citation>
    <scope>NUCLEOTIDE SEQUENCE</scope>
    <source>
        <tissue evidence="1">Shoot tissue taken approximately 20 cm above the soil surface</tissue>
    </source>
</reference>
<organism evidence="1">
    <name type="scientific">Arundo donax</name>
    <name type="common">Giant reed</name>
    <name type="synonym">Donax arundinaceus</name>
    <dbReference type="NCBI Taxonomy" id="35708"/>
    <lineage>
        <taxon>Eukaryota</taxon>
        <taxon>Viridiplantae</taxon>
        <taxon>Streptophyta</taxon>
        <taxon>Embryophyta</taxon>
        <taxon>Tracheophyta</taxon>
        <taxon>Spermatophyta</taxon>
        <taxon>Magnoliopsida</taxon>
        <taxon>Liliopsida</taxon>
        <taxon>Poales</taxon>
        <taxon>Poaceae</taxon>
        <taxon>PACMAD clade</taxon>
        <taxon>Arundinoideae</taxon>
        <taxon>Arundineae</taxon>
        <taxon>Arundo</taxon>
    </lineage>
</organism>
<name>A0A0A9B5A8_ARUDO</name>
<reference evidence="1" key="1">
    <citation type="submission" date="2014-09" db="EMBL/GenBank/DDBJ databases">
        <authorList>
            <person name="Magalhaes I.L.F."/>
            <person name="Oliveira U."/>
            <person name="Santos F.R."/>
            <person name="Vidigal T.H.D.A."/>
            <person name="Brescovit A.D."/>
            <person name="Santos A.J."/>
        </authorList>
    </citation>
    <scope>NUCLEOTIDE SEQUENCE</scope>
    <source>
        <tissue evidence="1">Shoot tissue taken approximately 20 cm above the soil surface</tissue>
    </source>
</reference>
<proteinExistence type="predicted"/>
<protein>
    <submittedName>
        <fullName evidence="1">Uncharacterized protein</fullName>
    </submittedName>
</protein>